<proteinExistence type="predicted"/>
<keyword evidence="4 6" id="KW-0472">Membrane</keyword>
<keyword evidence="2 6" id="KW-0812">Transmembrane</keyword>
<comment type="subcellular location">
    <subcellularLocation>
        <location evidence="1">Membrane</location>
    </subcellularLocation>
</comment>
<keyword evidence="3 6" id="KW-1133">Transmembrane helix</keyword>
<feature type="chain" id="PRO_5040228893" description="GTD-binding domain-containing protein" evidence="7">
    <location>
        <begin position="17"/>
        <end position="297"/>
    </location>
</feature>
<reference evidence="9" key="1">
    <citation type="submission" date="2022-07" db="EMBL/GenBank/DDBJ databases">
        <authorList>
            <person name="Macas J."/>
            <person name="Novak P."/>
            <person name="Neumann P."/>
        </authorList>
    </citation>
    <scope>NUCLEOTIDE SEQUENCE</scope>
</reference>
<evidence type="ECO:0000256" key="3">
    <source>
        <dbReference type="ARBA" id="ARBA00022989"/>
    </source>
</evidence>
<sequence length="297" mass="34922">MQILVHLGLLLTLCSAHELCRSFLAYFLGGLVMDCFNFYKHFDTDFDFGFGFLFFNMLCLFLLFLLGLMNWFFKWLVMHSRELNCGFRSKDGFDLHSGSKIGSGKPWKNYSTLPDMGMLEERAEENDENNEEEEEEDGNGEDKVFDVFTLRKMVKAERRKAKCAELDLEKERMASASAAEEAMAMILRLQKDKSRIEMEFKQYKRLAQEKQHHDQEVIRWLQWLVSKQELSSESVALEEKLRFGGQSWKQFMMMNNRDSSEDDTSTWSSPNPHFHDEIRRRLFSSLDLDLSLELDTN</sequence>
<feature type="signal peptide" evidence="7">
    <location>
        <begin position="1"/>
        <end position="16"/>
    </location>
</feature>
<evidence type="ECO:0000256" key="1">
    <source>
        <dbReference type="ARBA" id="ARBA00004370"/>
    </source>
</evidence>
<dbReference type="Pfam" id="PF04576">
    <property type="entry name" value="Zein-binding"/>
    <property type="match status" value="1"/>
</dbReference>
<dbReference type="GO" id="GO:0080115">
    <property type="term" value="F:myosin XI tail binding"/>
    <property type="evidence" value="ECO:0007669"/>
    <property type="project" value="UniProtKB-ARBA"/>
</dbReference>
<dbReference type="OrthoDB" id="1100010at2759"/>
<dbReference type="GO" id="GO:0016020">
    <property type="term" value="C:membrane"/>
    <property type="evidence" value="ECO:0007669"/>
    <property type="project" value="UniProtKB-SubCell"/>
</dbReference>
<feature type="domain" description="GTD-binding" evidence="8">
    <location>
        <begin position="145"/>
        <end position="245"/>
    </location>
</feature>
<accession>A0A9P0YII8</accession>
<feature type="transmembrane region" description="Helical" evidence="6">
    <location>
        <begin position="48"/>
        <end position="73"/>
    </location>
</feature>
<dbReference type="PANTHER" id="PTHR31422:SF2">
    <property type="entry name" value="PROTEIN FLOURY 1-LIKE"/>
    <property type="match status" value="1"/>
</dbReference>
<evidence type="ECO:0000256" key="4">
    <source>
        <dbReference type="ARBA" id="ARBA00023136"/>
    </source>
</evidence>
<evidence type="ECO:0000313" key="10">
    <source>
        <dbReference type="Proteomes" id="UP001152484"/>
    </source>
</evidence>
<evidence type="ECO:0000256" key="2">
    <source>
        <dbReference type="ARBA" id="ARBA00022692"/>
    </source>
</evidence>
<keyword evidence="5" id="KW-0175">Coiled coil</keyword>
<evidence type="ECO:0000256" key="6">
    <source>
        <dbReference type="SAM" id="Phobius"/>
    </source>
</evidence>
<comment type="caution">
    <text evidence="9">The sequence shown here is derived from an EMBL/GenBank/DDBJ whole genome shotgun (WGS) entry which is preliminary data.</text>
</comment>
<dbReference type="EMBL" id="CAMAPE010000004">
    <property type="protein sequence ID" value="CAH9058163.1"/>
    <property type="molecule type" value="Genomic_DNA"/>
</dbReference>
<keyword evidence="10" id="KW-1185">Reference proteome</keyword>
<dbReference type="InterPro" id="IPR007656">
    <property type="entry name" value="GTD-bd"/>
</dbReference>
<keyword evidence="7" id="KW-0732">Signal</keyword>
<evidence type="ECO:0000259" key="8">
    <source>
        <dbReference type="PROSITE" id="PS51775"/>
    </source>
</evidence>
<evidence type="ECO:0000256" key="5">
    <source>
        <dbReference type="SAM" id="Coils"/>
    </source>
</evidence>
<organism evidence="9 10">
    <name type="scientific">Cuscuta europaea</name>
    <name type="common">European dodder</name>
    <dbReference type="NCBI Taxonomy" id="41803"/>
    <lineage>
        <taxon>Eukaryota</taxon>
        <taxon>Viridiplantae</taxon>
        <taxon>Streptophyta</taxon>
        <taxon>Embryophyta</taxon>
        <taxon>Tracheophyta</taxon>
        <taxon>Spermatophyta</taxon>
        <taxon>Magnoliopsida</taxon>
        <taxon>eudicotyledons</taxon>
        <taxon>Gunneridae</taxon>
        <taxon>Pentapetalae</taxon>
        <taxon>asterids</taxon>
        <taxon>lamiids</taxon>
        <taxon>Solanales</taxon>
        <taxon>Convolvulaceae</taxon>
        <taxon>Cuscuteae</taxon>
        <taxon>Cuscuta</taxon>
        <taxon>Cuscuta subgen. Cuscuta</taxon>
    </lineage>
</organism>
<dbReference type="PROSITE" id="PS51775">
    <property type="entry name" value="GTD_BINDING"/>
    <property type="match status" value="1"/>
</dbReference>
<dbReference type="Proteomes" id="UP001152484">
    <property type="component" value="Unassembled WGS sequence"/>
</dbReference>
<protein>
    <recommendedName>
        <fullName evidence="8">GTD-binding domain-containing protein</fullName>
    </recommendedName>
</protein>
<dbReference type="AlphaFoldDB" id="A0A9P0YII8"/>
<dbReference type="PANTHER" id="PTHR31422">
    <property type="entry name" value="BNAANNG28530D PROTEIN"/>
    <property type="match status" value="1"/>
</dbReference>
<feature type="coiled-coil region" evidence="5">
    <location>
        <begin position="179"/>
        <end position="206"/>
    </location>
</feature>
<evidence type="ECO:0000256" key="7">
    <source>
        <dbReference type="SAM" id="SignalP"/>
    </source>
</evidence>
<evidence type="ECO:0000313" key="9">
    <source>
        <dbReference type="EMBL" id="CAH9058163.1"/>
    </source>
</evidence>
<gene>
    <name evidence="9" type="ORF">CEURO_LOCUS1206</name>
</gene>
<name>A0A9P0YII8_CUSEU</name>